<evidence type="ECO:0000256" key="2">
    <source>
        <dbReference type="ARBA" id="ARBA00022630"/>
    </source>
</evidence>
<evidence type="ECO:0000256" key="3">
    <source>
        <dbReference type="ARBA" id="ARBA00022714"/>
    </source>
</evidence>
<dbReference type="OrthoDB" id="9796486at2"/>
<evidence type="ECO:0000256" key="1">
    <source>
        <dbReference type="ARBA" id="ARBA00001974"/>
    </source>
</evidence>
<dbReference type="RefSeq" id="WP_064441910.1">
    <property type="nucleotide sequence ID" value="NZ_BDDI01000016.1"/>
</dbReference>
<dbReference type="Pfam" id="PF00111">
    <property type="entry name" value="Fer2"/>
    <property type="match status" value="1"/>
</dbReference>
<feature type="domain" description="FAD-binding FR-type" evidence="9">
    <location>
        <begin position="45"/>
        <end position="148"/>
    </location>
</feature>
<dbReference type="InterPro" id="IPR017938">
    <property type="entry name" value="Riboflavin_synthase-like_b-brl"/>
</dbReference>
<comment type="cofactor">
    <cofactor evidence="1">
        <name>FAD</name>
        <dbReference type="ChEBI" id="CHEBI:57692"/>
    </cofactor>
</comment>
<keyword evidence="6" id="KW-0560">Oxidoreductase</keyword>
<gene>
    <name evidence="10" type="ORF">FHU29_003858</name>
</gene>
<accession>A0A839RSR1</accession>
<evidence type="ECO:0000313" key="10">
    <source>
        <dbReference type="EMBL" id="MBB3039389.1"/>
    </source>
</evidence>
<keyword evidence="11" id="KW-1185">Reference proteome</keyword>
<dbReference type="InterPro" id="IPR039261">
    <property type="entry name" value="FNR_nucleotide-bd"/>
</dbReference>
<dbReference type="InterPro" id="IPR001041">
    <property type="entry name" value="2Fe-2S_ferredoxin-type"/>
</dbReference>
<dbReference type="PANTHER" id="PTHR47354">
    <property type="entry name" value="NADH OXIDOREDUCTASE HCR"/>
    <property type="match status" value="1"/>
</dbReference>
<dbReference type="CDD" id="cd06216">
    <property type="entry name" value="FNR_iron_sulfur_binding_2"/>
    <property type="match status" value="1"/>
</dbReference>
<dbReference type="InterPro" id="IPR001433">
    <property type="entry name" value="OxRdtase_FAD/NAD-bd"/>
</dbReference>
<dbReference type="Proteomes" id="UP000567922">
    <property type="component" value="Unassembled WGS sequence"/>
</dbReference>
<dbReference type="SUPFAM" id="SSF63380">
    <property type="entry name" value="Riboflavin synthase domain-like"/>
    <property type="match status" value="1"/>
</dbReference>
<dbReference type="InterPro" id="IPR017927">
    <property type="entry name" value="FAD-bd_FR_type"/>
</dbReference>
<keyword evidence="3" id="KW-0001">2Fe-2S</keyword>
<dbReference type="InterPro" id="IPR012675">
    <property type="entry name" value="Beta-grasp_dom_sf"/>
</dbReference>
<dbReference type="AlphaFoldDB" id="A0A839RSR1"/>
<reference evidence="10 11" key="1">
    <citation type="submission" date="2020-08" db="EMBL/GenBank/DDBJ databases">
        <title>Sequencing the genomes of 1000 actinobacteria strains.</title>
        <authorList>
            <person name="Klenk H.-P."/>
        </authorList>
    </citation>
    <scope>NUCLEOTIDE SEQUENCE [LARGE SCALE GENOMIC DNA]</scope>
    <source>
        <strain evidence="10 11">DSM 45258</strain>
    </source>
</reference>
<sequence>MTLGAQVLTSSRLGRRVLSSSLVKAATTPHGIDRYIEMIDPLWSGTEIRAEVTDVARKTADSVTLTLRPNSNWTGFRAGQFVRLSVEIDGVRRTRCYSPACSEFRRDGRIELTIKVDPNGLVSRHLQAQAEPGMIVQISPAQGEFVLPLPHPRRILLISGGSGVTPVMSMLRTLTDKAFNGKITFLHYSFTEDDIIYRRELEEIKAKYESINIVHAYTEQKDGGDLHGYFSKEHLLAADRHYAEAETFLCGPLPLMDAVRAVYEDEGLTDQLHLEQFTAPVRTVSSEDAAGELVFSATGTTVANSGRTILEQAEDAGLTPEYGCRMGICFSCVRRKDSGTTRNVLTGDVCSDGDTSVKLCVSEPVGDVSIDL</sequence>
<dbReference type="SUPFAM" id="SSF52343">
    <property type="entry name" value="Ferredoxin reductase-like, C-terminal NADP-linked domain"/>
    <property type="match status" value="1"/>
</dbReference>
<dbReference type="InterPro" id="IPR036010">
    <property type="entry name" value="2Fe-2S_ferredoxin-like_sf"/>
</dbReference>
<evidence type="ECO:0000313" key="11">
    <source>
        <dbReference type="Proteomes" id="UP000567922"/>
    </source>
</evidence>
<dbReference type="SUPFAM" id="SSF54292">
    <property type="entry name" value="2Fe-2S ferredoxin-like"/>
    <property type="match status" value="1"/>
</dbReference>
<dbReference type="Pfam" id="PF00970">
    <property type="entry name" value="FAD_binding_6"/>
    <property type="match status" value="1"/>
</dbReference>
<evidence type="ECO:0000256" key="7">
    <source>
        <dbReference type="ARBA" id="ARBA00023004"/>
    </source>
</evidence>
<dbReference type="PRINTS" id="PR00371">
    <property type="entry name" value="FPNCR"/>
</dbReference>
<dbReference type="GO" id="GO:0046872">
    <property type="term" value="F:metal ion binding"/>
    <property type="evidence" value="ECO:0007669"/>
    <property type="project" value="UniProtKB-KW"/>
</dbReference>
<dbReference type="Pfam" id="PF00175">
    <property type="entry name" value="NAD_binding_1"/>
    <property type="match status" value="1"/>
</dbReference>
<keyword evidence="8" id="KW-0411">Iron-sulfur</keyword>
<evidence type="ECO:0000256" key="4">
    <source>
        <dbReference type="ARBA" id="ARBA00022723"/>
    </source>
</evidence>
<evidence type="ECO:0000256" key="5">
    <source>
        <dbReference type="ARBA" id="ARBA00022827"/>
    </source>
</evidence>
<dbReference type="CDD" id="cd00207">
    <property type="entry name" value="fer2"/>
    <property type="match status" value="1"/>
</dbReference>
<organism evidence="10 11">
    <name type="scientific">Hoyosella altamirensis</name>
    <dbReference type="NCBI Taxonomy" id="616997"/>
    <lineage>
        <taxon>Bacteria</taxon>
        <taxon>Bacillati</taxon>
        <taxon>Actinomycetota</taxon>
        <taxon>Actinomycetes</taxon>
        <taxon>Mycobacteriales</taxon>
        <taxon>Hoyosellaceae</taxon>
        <taxon>Hoyosella</taxon>
    </lineage>
</organism>
<name>A0A839RSR1_9ACTN</name>
<dbReference type="GO" id="GO:0051537">
    <property type="term" value="F:2 iron, 2 sulfur cluster binding"/>
    <property type="evidence" value="ECO:0007669"/>
    <property type="project" value="UniProtKB-KW"/>
</dbReference>
<comment type="caution">
    <text evidence="10">The sequence shown here is derived from an EMBL/GenBank/DDBJ whole genome shotgun (WGS) entry which is preliminary data.</text>
</comment>
<dbReference type="InterPro" id="IPR008333">
    <property type="entry name" value="Cbr1-like_FAD-bd_dom"/>
</dbReference>
<protein>
    <submittedName>
        <fullName evidence="10">Ferredoxin-NADP reductase</fullName>
    </submittedName>
</protein>
<keyword evidence="4" id="KW-0479">Metal-binding</keyword>
<dbReference type="PRINTS" id="PR00410">
    <property type="entry name" value="PHEHYDRXLASE"/>
</dbReference>
<evidence type="ECO:0000256" key="8">
    <source>
        <dbReference type="ARBA" id="ARBA00023014"/>
    </source>
</evidence>
<evidence type="ECO:0000256" key="6">
    <source>
        <dbReference type="ARBA" id="ARBA00023002"/>
    </source>
</evidence>
<keyword evidence="5" id="KW-0274">FAD</keyword>
<dbReference type="GO" id="GO:0016491">
    <property type="term" value="F:oxidoreductase activity"/>
    <property type="evidence" value="ECO:0007669"/>
    <property type="project" value="UniProtKB-KW"/>
</dbReference>
<keyword evidence="7" id="KW-0408">Iron</keyword>
<evidence type="ECO:0000259" key="9">
    <source>
        <dbReference type="PROSITE" id="PS51384"/>
    </source>
</evidence>
<dbReference type="Gene3D" id="3.10.20.30">
    <property type="match status" value="1"/>
</dbReference>
<dbReference type="Gene3D" id="2.40.30.10">
    <property type="entry name" value="Translation factors"/>
    <property type="match status" value="1"/>
</dbReference>
<keyword evidence="2" id="KW-0285">Flavoprotein</keyword>
<proteinExistence type="predicted"/>
<dbReference type="PANTHER" id="PTHR47354:SF6">
    <property type="entry name" value="NADH OXIDOREDUCTASE HCR"/>
    <property type="match status" value="1"/>
</dbReference>
<dbReference type="Gene3D" id="3.40.50.80">
    <property type="entry name" value="Nucleotide-binding domain of ferredoxin-NADP reductase (FNR) module"/>
    <property type="match status" value="1"/>
</dbReference>
<dbReference type="InterPro" id="IPR050415">
    <property type="entry name" value="MRET"/>
</dbReference>
<dbReference type="InterPro" id="IPR001709">
    <property type="entry name" value="Flavoprot_Pyr_Nucl_cyt_Rdtase"/>
</dbReference>
<dbReference type="EMBL" id="JACHWS010000003">
    <property type="protein sequence ID" value="MBB3039389.1"/>
    <property type="molecule type" value="Genomic_DNA"/>
</dbReference>
<dbReference type="PROSITE" id="PS51384">
    <property type="entry name" value="FAD_FR"/>
    <property type="match status" value="1"/>
</dbReference>